<protein>
    <submittedName>
        <fullName evidence="5">Redoxin</fullName>
    </submittedName>
</protein>
<dbReference type="PROSITE" id="PS00194">
    <property type="entry name" value="THIOREDOXIN_1"/>
    <property type="match status" value="1"/>
</dbReference>
<dbReference type="EMBL" id="MWIO01000016">
    <property type="protein sequence ID" value="THD08413.1"/>
    <property type="molecule type" value="Genomic_DNA"/>
</dbReference>
<dbReference type="InterPro" id="IPR013740">
    <property type="entry name" value="Redoxin"/>
</dbReference>
<dbReference type="PROSITE" id="PS51352">
    <property type="entry name" value="THIOREDOXIN_2"/>
    <property type="match status" value="1"/>
</dbReference>
<evidence type="ECO:0000256" key="2">
    <source>
        <dbReference type="ARBA" id="ARBA00022748"/>
    </source>
</evidence>
<dbReference type="AlphaFoldDB" id="A0A4S3KI74"/>
<dbReference type="Proteomes" id="UP000306317">
    <property type="component" value="Unassembled WGS sequence"/>
</dbReference>
<dbReference type="OrthoDB" id="9796554at2"/>
<dbReference type="SUPFAM" id="SSF52833">
    <property type="entry name" value="Thioredoxin-like"/>
    <property type="match status" value="1"/>
</dbReference>
<sequence length="187" mass="19976">MLDRTSGVILSLAVLAAVLGGGLAQYRRHHPTPAMPVVAPGESTMIGQPLPSLTLADLDGRVHALDEYRSRRLLINFWASWCGPCLQEMPALDDAQRKFGDQGVIVLGIAMDQADHVRAFLADQPVNYPILLGSLDAPSTSLQLGDEAEILPFSVLIGADGRIIASHAGMLSPALLTRWLAPVQGTH</sequence>
<gene>
    <name evidence="5" type="ORF">B1991_05855</name>
</gene>
<keyword evidence="6" id="KW-1185">Reference proteome</keyword>
<evidence type="ECO:0000256" key="1">
    <source>
        <dbReference type="ARBA" id="ARBA00004196"/>
    </source>
</evidence>
<dbReference type="Pfam" id="PF08534">
    <property type="entry name" value="Redoxin"/>
    <property type="match status" value="1"/>
</dbReference>
<dbReference type="PANTHER" id="PTHR42852:SF17">
    <property type="entry name" value="THIOREDOXIN-LIKE PROTEIN HI_1115"/>
    <property type="match status" value="1"/>
</dbReference>
<evidence type="ECO:0000259" key="4">
    <source>
        <dbReference type="PROSITE" id="PS51352"/>
    </source>
</evidence>
<dbReference type="Gene3D" id="3.40.30.10">
    <property type="entry name" value="Glutaredoxin"/>
    <property type="match status" value="1"/>
</dbReference>
<accession>A0A4S3KI74</accession>
<keyword evidence="2" id="KW-0201">Cytochrome c-type biogenesis</keyword>
<dbReference type="InterPro" id="IPR017937">
    <property type="entry name" value="Thioredoxin_CS"/>
</dbReference>
<name>A0A4S3KI74_9GAMM</name>
<keyword evidence="3" id="KW-0676">Redox-active center</keyword>
<organism evidence="5 6">
    <name type="scientific">Rhodanobacter lindaniclasticus</name>
    <dbReference type="NCBI Taxonomy" id="75310"/>
    <lineage>
        <taxon>Bacteria</taxon>
        <taxon>Pseudomonadati</taxon>
        <taxon>Pseudomonadota</taxon>
        <taxon>Gammaproteobacteria</taxon>
        <taxon>Lysobacterales</taxon>
        <taxon>Rhodanobacteraceae</taxon>
        <taxon>Rhodanobacter</taxon>
    </lineage>
</organism>
<evidence type="ECO:0000313" key="6">
    <source>
        <dbReference type="Proteomes" id="UP000306317"/>
    </source>
</evidence>
<dbReference type="GO" id="GO:0015036">
    <property type="term" value="F:disulfide oxidoreductase activity"/>
    <property type="evidence" value="ECO:0007669"/>
    <property type="project" value="UniProtKB-ARBA"/>
</dbReference>
<dbReference type="InterPro" id="IPR050553">
    <property type="entry name" value="Thioredoxin_ResA/DsbE_sf"/>
</dbReference>
<evidence type="ECO:0000313" key="5">
    <source>
        <dbReference type="EMBL" id="THD08413.1"/>
    </source>
</evidence>
<dbReference type="GO" id="GO:0017004">
    <property type="term" value="P:cytochrome complex assembly"/>
    <property type="evidence" value="ECO:0007669"/>
    <property type="project" value="UniProtKB-KW"/>
</dbReference>
<proteinExistence type="predicted"/>
<comment type="caution">
    <text evidence="5">The sequence shown here is derived from an EMBL/GenBank/DDBJ whole genome shotgun (WGS) entry which is preliminary data.</text>
</comment>
<dbReference type="RefSeq" id="WP_136257777.1">
    <property type="nucleotide sequence ID" value="NZ_MWIO01000016.1"/>
</dbReference>
<evidence type="ECO:0000256" key="3">
    <source>
        <dbReference type="ARBA" id="ARBA00023284"/>
    </source>
</evidence>
<reference evidence="5 6" key="1">
    <citation type="submission" date="2017-02" db="EMBL/GenBank/DDBJ databases">
        <title>Whole genome sequencing of Rhodanobacter lindaniclasticus DSM 17932.</title>
        <authorList>
            <person name="Kumar S."/>
            <person name="Patil P."/>
            <person name="Patil P.B."/>
        </authorList>
    </citation>
    <scope>NUCLEOTIDE SEQUENCE [LARGE SCALE GENOMIC DNA]</scope>
    <source>
        <strain evidence="5 6">DSM 17932</strain>
    </source>
</reference>
<dbReference type="CDD" id="cd02966">
    <property type="entry name" value="TlpA_like_family"/>
    <property type="match status" value="1"/>
</dbReference>
<feature type="domain" description="Thioredoxin" evidence="4">
    <location>
        <begin position="44"/>
        <end position="185"/>
    </location>
</feature>
<dbReference type="GO" id="GO:0030313">
    <property type="term" value="C:cell envelope"/>
    <property type="evidence" value="ECO:0007669"/>
    <property type="project" value="UniProtKB-SubCell"/>
</dbReference>
<dbReference type="PANTHER" id="PTHR42852">
    <property type="entry name" value="THIOL:DISULFIDE INTERCHANGE PROTEIN DSBE"/>
    <property type="match status" value="1"/>
</dbReference>
<dbReference type="InterPro" id="IPR013766">
    <property type="entry name" value="Thioredoxin_domain"/>
</dbReference>
<comment type="subcellular location">
    <subcellularLocation>
        <location evidence="1">Cell envelope</location>
    </subcellularLocation>
</comment>
<dbReference type="InterPro" id="IPR036249">
    <property type="entry name" value="Thioredoxin-like_sf"/>
</dbReference>